<dbReference type="AlphaFoldDB" id="A0A0L6W4X5"/>
<feature type="short sequence motif" description="HXTX 2" evidence="2">
    <location>
        <begin position="137"/>
        <end position="140"/>
    </location>
</feature>
<gene>
    <name evidence="4" type="ORF">Tfer_0827</name>
</gene>
<evidence type="ECO:0000313" key="5">
    <source>
        <dbReference type="Proteomes" id="UP000037175"/>
    </source>
</evidence>
<keyword evidence="4" id="KW-0436">Ligase</keyword>
<comment type="caution">
    <text evidence="4">The sequence shown here is derived from an EMBL/GenBank/DDBJ whole genome shotgun (WGS) entry which is preliminary data.</text>
</comment>
<feature type="domain" description="Phosphoesterase HXTX" evidence="3">
    <location>
        <begin position="109"/>
        <end position="186"/>
    </location>
</feature>
<sequence>MSALSLKRCFLAVPLSGEAKRQLSAVQESIEKVAGPEGFRIKWVERQNLHLTVKFFGDISEQQIGRLKDMIPERLSSVGSFRFKLTKIGGFPNLKNPNVLWTGVCDPGSNLARLHEIIDEIAEEIGLARDTKKYIPHLTLGRLKKQPEKVFHLSPQGTVEGITGLTVHVGEVILYESRLTPAGPVYKSLARFPLSTG</sequence>
<dbReference type="Pfam" id="PF02834">
    <property type="entry name" value="LigT_PEase"/>
    <property type="match status" value="2"/>
</dbReference>
<comment type="similarity">
    <text evidence="2">Belongs to the 2H phosphoesterase superfamily. ThpR family.</text>
</comment>
<dbReference type="SUPFAM" id="SSF55144">
    <property type="entry name" value="LigT-like"/>
    <property type="match status" value="1"/>
</dbReference>
<dbReference type="InterPro" id="IPR014051">
    <property type="entry name" value="Phosphoesterase_HXTX"/>
</dbReference>
<feature type="active site" description="Proton acceptor" evidence="2">
    <location>
        <position position="137"/>
    </location>
</feature>
<dbReference type="GO" id="GO:0016874">
    <property type="term" value="F:ligase activity"/>
    <property type="evidence" value="ECO:0007669"/>
    <property type="project" value="UniProtKB-KW"/>
</dbReference>
<reference evidence="5" key="1">
    <citation type="submission" date="2015-07" db="EMBL/GenBank/DDBJ databases">
        <title>Complete Genome of Thermincola ferriacetica strain Z-0001T.</title>
        <authorList>
            <person name="Lusk B."/>
            <person name="Badalamenti J.P."/>
            <person name="Parameswaran P."/>
            <person name="Bond D.R."/>
            <person name="Torres C.I."/>
        </authorList>
    </citation>
    <scope>NUCLEOTIDE SEQUENCE [LARGE SCALE GENOMIC DNA]</scope>
    <source>
        <strain evidence="5">Z-0001</strain>
    </source>
</reference>
<evidence type="ECO:0000256" key="2">
    <source>
        <dbReference type="HAMAP-Rule" id="MF_01940"/>
    </source>
</evidence>
<dbReference type="Gene3D" id="3.90.1140.10">
    <property type="entry name" value="Cyclic phosphodiesterase"/>
    <property type="match status" value="1"/>
</dbReference>
<dbReference type="InterPro" id="IPR009097">
    <property type="entry name" value="Cyclic_Pdiesterase"/>
</dbReference>
<dbReference type="PANTHER" id="PTHR35561:SF1">
    <property type="entry name" value="RNA 2',3'-CYCLIC PHOSPHODIESTERASE"/>
    <property type="match status" value="1"/>
</dbReference>
<dbReference type="GO" id="GO:0008664">
    <property type="term" value="F:RNA 2',3'-cyclic 3'-phosphodiesterase activity"/>
    <property type="evidence" value="ECO:0007669"/>
    <property type="project" value="UniProtKB-EC"/>
</dbReference>
<organism evidence="4 5">
    <name type="scientific">Thermincola ferriacetica</name>
    <dbReference type="NCBI Taxonomy" id="281456"/>
    <lineage>
        <taxon>Bacteria</taxon>
        <taxon>Bacillati</taxon>
        <taxon>Bacillota</taxon>
        <taxon>Clostridia</taxon>
        <taxon>Eubacteriales</taxon>
        <taxon>Thermincolaceae</taxon>
        <taxon>Thermincola</taxon>
    </lineage>
</organism>
<comment type="function">
    <text evidence="2">Hydrolyzes RNA 2',3'-cyclic phosphodiester to an RNA 2'-phosphomonoester.</text>
</comment>
<accession>A0A0L6W4X5</accession>
<feature type="domain" description="Phosphoesterase HXTX" evidence="3">
    <location>
        <begin position="13"/>
        <end position="101"/>
    </location>
</feature>
<protein>
    <recommendedName>
        <fullName evidence="2">RNA 2',3'-cyclic phosphodiesterase</fullName>
        <shortName evidence="2">RNA 2',3'-CPDase</shortName>
        <ecNumber evidence="2">3.1.4.58</ecNumber>
    </recommendedName>
</protein>
<dbReference type="PANTHER" id="PTHR35561">
    <property type="entry name" value="RNA 2',3'-CYCLIC PHOSPHODIESTERASE"/>
    <property type="match status" value="1"/>
</dbReference>
<dbReference type="GO" id="GO:0004113">
    <property type="term" value="F:2',3'-cyclic-nucleotide 3'-phosphodiesterase activity"/>
    <property type="evidence" value="ECO:0007669"/>
    <property type="project" value="InterPro"/>
</dbReference>
<evidence type="ECO:0000259" key="3">
    <source>
        <dbReference type="Pfam" id="PF02834"/>
    </source>
</evidence>
<comment type="catalytic activity">
    <reaction evidence="2">
        <text>a 3'-end 2',3'-cyclophospho-ribonucleotide-RNA + H2O = a 3'-end 2'-phospho-ribonucleotide-RNA + H(+)</text>
        <dbReference type="Rhea" id="RHEA:11828"/>
        <dbReference type="Rhea" id="RHEA-COMP:10464"/>
        <dbReference type="Rhea" id="RHEA-COMP:17353"/>
        <dbReference type="ChEBI" id="CHEBI:15377"/>
        <dbReference type="ChEBI" id="CHEBI:15378"/>
        <dbReference type="ChEBI" id="CHEBI:83064"/>
        <dbReference type="ChEBI" id="CHEBI:173113"/>
        <dbReference type="EC" id="3.1.4.58"/>
    </reaction>
</comment>
<feature type="short sequence motif" description="HXTX 1" evidence="2">
    <location>
        <begin position="50"/>
        <end position="53"/>
    </location>
</feature>
<keyword evidence="1 2" id="KW-0378">Hydrolase</keyword>
<dbReference type="Proteomes" id="UP000037175">
    <property type="component" value="Unassembled WGS sequence"/>
</dbReference>
<dbReference type="EMBL" id="LGTE01000003">
    <property type="protein sequence ID" value="KNZ70637.1"/>
    <property type="molecule type" value="Genomic_DNA"/>
</dbReference>
<dbReference type="InterPro" id="IPR004175">
    <property type="entry name" value="RNA_CPDase"/>
</dbReference>
<proteinExistence type="inferred from homology"/>
<evidence type="ECO:0000256" key="1">
    <source>
        <dbReference type="ARBA" id="ARBA00022801"/>
    </source>
</evidence>
<dbReference type="EC" id="3.1.4.58" evidence="2"/>
<dbReference type="HAMAP" id="MF_01940">
    <property type="entry name" value="RNA_CPDase"/>
    <property type="match status" value="1"/>
</dbReference>
<name>A0A0L6W4X5_9FIRM</name>
<keyword evidence="5" id="KW-1185">Reference proteome</keyword>
<feature type="active site" description="Proton donor" evidence="2">
    <location>
        <position position="50"/>
    </location>
</feature>
<evidence type="ECO:0000313" key="4">
    <source>
        <dbReference type="EMBL" id="KNZ70637.1"/>
    </source>
</evidence>
<dbReference type="NCBIfam" id="TIGR02258">
    <property type="entry name" value="2_5_ligase"/>
    <property type="match status" value="1"/>
</dbReference>